<feature type="compositionally biased region" description="Basic and acidic residues" evidence="1">
    <location>
        <begin position="184"/>
        <end position="193"/>
    </location>
</feature>
<evidence type="ECO:0000313" key="3">
    <source>
        <dbReference type="Proteomes" id="UP000178129"/>
    </source>
</evidence>
<accession>A0A1E1KEG4</accession>
<dbReference type="AlphaFoldDB" id="A0A1E1KEG4"/>
<protein>
    <submittedName>
        <fullName evidence="2">Uncharacterized protein</fullName>
    </submittedName>
</protein>
<keyword evidence="3" id="KW-1185">Reference proteome</keyword>
<comment type="caution">
    <text evidence="2">The sequence shown here is derived from an EMBL/GenBank/DDBJ whole genome shotgun (WGS) entry which is preliminary data.</text>
</comment>
<feature type="compositionally biased region" description="Polar residues" evidence="1">
    <location>
        <begin position="195"/>
        <end position="207"/>
    </location>
</feature>
<dbReference type="InParanoid" id="A0A1E1KEG4"/>
<organism evidence="2 3">
    <name type="scientific">Rhynchosporium graminicola</name>
    <dbReference type="NCBI Taxonomy" id="2792576"/>
    <lineage>
        <taxon>Eukaryota</taxon>
        <taxon>Fungi</taxon>
        <taxon>Dikarya</taxon>
        <taxon>Ascomycota</taxon>
        <taxon>Pezizomycotina</taxon>
        <taxon>Leotiomycetes</taxon>
        <taxon>Helotiales</taxon>
        <taxon>Ploettnerulaceae</taxon>
        <taxon>Rhynchosporium</taxon>
    </lineage>
</organism>
<evidence type="ECO:0000313" key="2">
    <source>
        <dbReference type="EMBL" id="CZS96391.1"/>
    </source>
</evidence>
<name>A0A1E1KEG4_9HELO</name>
<feature type="region of interest" description="Disordered" evidence="1">
    <location>
        <begin position="184"/>
        <end position="207"/>
    </location>
</feature>
<proteinExistence type="predicted"/>
<evidence type="ECO:0000256" key="1">
    <source>
        <dbReference type="SAM" id="MobiDB-lite"/>
    </source>
</evidence>
<sequence length="207" mass="22771">MAPSYTESNPGMSSECPVHTRPCSITAKLHTNVCTSLPCNLAGYPCFHGHPGLVTTQGPRGDLLLVLWYALNGHIRHLKAPSFGGAKEERLPLSASIHCFLLISIPLSHPQSTRHLDLDQATSASTSTSTSNIYYTRSLPTWVLVDSPRSVSSHLISSHHLLLHYDCTAYPVTHDPLTIYKQATEEERRKEDSSTNELQDSASLHCN</sequence>
<gene>
    <name evidence="2" type="ORF">RCO7_14414</name>
</gene>
<dbReference type="EMBL" id="FJUW01000012">
    <property type="protein sequence ID" value="CZS96391.1"/>
    <property type="molecule type" value="Genomic_DNA"/>
</dbReference>
<reference evidence="3" key="1">
    <citation type="submission" date="2016-03" db="EMBL/GenBank/DDBJ databases">
        <authorList>
            <person name="Ploux O."/>
        </authorList>
    </citation>
    <scope>NUCLEOTIDE SEQUENCE [LARGE SCALE GENOMIC DNA]</scope>
    <source>
        <strain evidence="3">UK7</strain>
    </source>
</reference>
<dbReference type="Proteomes" id="UP000178129">
    <property type="component" value="Unassembled WGS sequence"/>
</dbReference>